<dbReference type="KEGG" id="wbr:mdl"/>
<evidence type="ECO:0000313" key="18">
    <source>
        <dbReference type="Proteomes" id="UP000000562"/>
    </source>
</evidence>
<gene>
    <name evidence="17" type="primary">mdl</name>
</gene>
<dbReference type="EMBL" id="BA000021">
    <property type="protein sequence ID" value="BAC24366.1"/>
    <property type="molecule type" value="Genomic_DNA"/>
</dbReference>
<dbReference type="SUPFAM" id="SSF90123">
    <property type="entry name" value="ABC transporter transmembrane region"/>
    <property type="match status" value="1"/>
</dbReference>
<evidence type="ECO:0000256" key="12">
    <source>
        <dbReference type="ARBA" id="ARBA00034018"/>
    </source>
</evidence>
<evidence type="ECO:0000256" key="6">
    <source>
        <dbReference type="ARBA" id="ARBA00022692"/>
    </source>
</evidence>
<protein>
    <recommendedName>
        <fullName evidence="13">Multidrug resistance-like ATP-binding protein MdlA</fullName>
        <ecNumber evidence="3">7.6.2.2</ecNumber>
    </recommendedName>
</protein>
<accession>Q8D2Y2</accession>
<feature type="domain" description="ABC transmembrane type-1" evidence="16">
    <location>
        <begin position="19"/>
        <end position="303"/>
    </location>
</feature>
<evidence type="ECO:0000256" key="7">
    <source>
        <dbReference type="ARBA" id="ARBA00022741"/>
    </source>
</evidence>
<keyword evidence="10 14" id="KW-1133">Transmembrane helix</keyword>
<evidence type="ECO:0000256" key="1">
    <source>
        <dbReference type="ARBA" id="ARBA00004651"/>
    </source>
</evidence>
<dbReference type="AlphaFoldDB" id="Q8D2Y2"/>
<dbReference type="SMART" id="SM00382">
    <property type="entry name" value="AAA"/>
    <property type="match status" value="1"/>
</dbReference>
<evidence type="ECO:0000256" key="2">
    <source>
        <dbReference type="ARBA" id="ARBA00006526"/>
    </source>
</evidence>
<dbReference type="Pfam" id="PF00005">
    <property type="entry name" value="ABC_tran"/>
    <property type="match status" value="1"/>
</dbReference>
<keyword evidence="5" id="KW-1003">Cell membrane</keyword>
<feature type="transmembrane region" description="Helical" evidence="14">
    <location>
        <begin position="127"/>
        <end position="152"/>
    </location>
</feature>
<dbReference type="GO" id="GO:0005886">
    <property type="term" value="C:plasma membrane"/>
    <property type="evidence" value="ECO:0007669"/>
    <property type="project" value="UniProtKB-SubCell"/>
</dbReference>
<organism evidence="17 18">
    <name type="scientific">Wigglesworthia glossinidia brevipalpis</name>
    <dbReference type="NCBI Taxonomy" id="36870"/>
    <lineage>
        <taxon>Bacteria</taxon>
        <taxon>Pseudomonadati</taxon>
        <taxon>Pseudomonadota</taxon>
        <taxon>Gammaproteobacteria</taxon>
        <taxon>Enterobacterales</taxon>
        <taxon>Erwiniaceae</taxon>
        <taxon>Wigglesworthia</taxon>
    </lineage>
</organism>
<feature type="transmembrane region" description="Helical" evidence="14">
    <location>
        <begin position="280"/>
        <end position="301"/>
    </location>
</feature>
<evidence type="ECO:0000259" key="16">
    <source>
        <dbReference type="PROSITE" id="PS50929"/>
    </source>
</evidence>
<dbReference type="InterPro" id="IPR027417">
    <property type="entry name" value="P-loop_NTPase"/>
</dbReference>
<comment type="catalytic activity">
    <reaction evidence="12">
        <text>ATP + H2O + xenobioticSide 1 = ADP + phosphate + xenobioticSide 2.</text>
        <dbReference type="EC" id="7.6.2.2"/>
    </reaction>
</comment>
<dbReference type="InterPro" id="IPR036640">
    <property type="entry name" value="ABC1_TM_sf"/>
</dbReference>
<dbReference type="InterPro" id="IPR011527">
    <property type="entry name" value="ABC1_TM_dom"/>
</dbReference>
<dbReference type="SUPFAM" id="SSF52540">
    <property type="entry name" value="P-loop containing nucleoside triphosphate hydrolases"/>
    <property type="match status" value="1"/>
</dbReference>
<reference evidence="17 18" key="1">
    <citation type="journal article" date="2002" name="Nat. Genet.">
        <title>Genome sequence of the endocellular obligate symbiont of tsetse flies, Wigglesworthia glossinidia.</title>
        <authorList>
            <person name="Akman L."/>
            <person name="Yamashita A."/>
            <person name="Watanabe H."/>
            <person name="Oshima K."/>
            <person name="Shiba T."/>
            <person name="Hattori M."/>
            <person name="Aksoy S."/>
        </authorList>
    </citation>
    <scope>NUCLEOTIDE SEQUENCE [LARGE SCALE GENOMIC DNA]</scope>
</reference>
<evidence type="ECO:0000313" key="17">
    <source>
        <dbReference type="EMBL" id="BAC24366.1"/>
    </source>
</evidence>
<keyword evidence="6 14" id="KW-0812">Transmembrane</keyword>
<evidence type="ECO:0000259" key="15">
    <source>
        <dbReference type="PROSITE" id="PS50893"/>
    </source>
</evidence>
<comment type="subcellular location">
    <subcellularLocation>
        <location evidence="1">Cell membrane</location>
        <topology evidence="1">Multi-pass membrane protein</topology>
    </subcellularLocation>
</comment>
<dbReference type="GO" id="GO:0005524">
    <property type="term" value="F:ATP binding"/>
    <property type="evidence" value="ECO:0007669"/>
    <property type="project" value="UniProtKB-KW"/>
</dbReference>
<dbReference type="FunFam" id="1.20.1560.10:FF:000011">
    <property type="entry name" value="Multidrug ABC transporter ATP-binding protein"/>
    <property type="match status" value="1"/>
</dbReference>
<feature type="transmembrane region" description="Helical" evidence="14">
    <location>
        <begin position="20"/>
        <end position="42"/>
    </location>
</feature>
<dbReference type="GO" id="GO:0015421">
    <property type="term" value="F:ABC-type oligopeptide transporter activity"/>
    <property type="evidence" value="ECO:0007669"/>
    <property type="project" value="TreeGrafter"/>
</dbReference>
<dbReference type="Gene3D" id="1.20.1560.10">
    <property type="entry name" value="ABC transporter type 1, transmembrane domain"/>
    <property type="match status" value="1"/>
</dbReference>
<keyword evidence="9" id="KW-1278">Translocase</keyword>
<sequence length="582" mass="66549">MKFFLKLKWFFIREKKQYFLSIILLIIIAMLKLISPWAVGIIVDDVINLRSTNISVIILVVLIIVSSILVYYIRYIWRIILFGSAYQLSLDLRDKFYFILSNQSPSFYIKNKTGDLISRVTSDVDRVVYAVGEGVLTLVDSLIMGFSVLLIMSIKINIILTIFALTPMPIMVFLIKKIGKKLYNSVFIYQNEFSKLNNKTHENLNNIKTIKSFGSEKYYLSCFSSSVFYANEKNMHSEKIDAKFDPIIYLTVGISNLLAIYGGIYLIYNEIITIGQLTSFIMYLGLMIWPMLAFAWTFNIIERGHAAYNRINLILEKKNNKDGDISIPDKNGIILVSIKKFIYPYSKNIILKNIKIKINPGKFIGICGPTGSGKSTLVSLILRYFDIIDGEIFFKNLPLKSLILNDWRNLISVVNQSPFLFSDSIKNNISLGNPNAKKNEIEKVAELACIHNDIINFPKNYKTKIGENGLILSGGQKQRIAIARALLIPSKILILDDPLSSIDSCTGNNILNNIKKFKNHKTIIMISNKLSSIKEASEILVLINGRINQRGNHNFLLRSKGWYYKMYKYQKIENYLVKEKGK</sequence>
<dbReference type="GO" id="GO:0008559">
    <property type="term" value="F:ABC-type xenobiotic transporter activity"/>
    <property type="evidence" value="ECO:0007669"/>
    <property type="project" value="UniProtKB-EC"/>
</dbReference>
<dbReference type="PANTHER" id="PTHR43394:SF1">
    <property type="entry name" value="ATP-BINDING CASSETTE SUB-FAMILY B MEMBER 10, MITOCHONDRIAL"/>
    <property type="match status" value="1"/>
</dbReference>
<dbReference type="InterPro" id="IPR017871">
    <property type="entry name" value="ABC_transporter-like_CS"/>
</dbReference>
<dbReference type="HOGENOM" id="CLU_000604_84_3_6"/>
<evidence type="ECO:0000256" key="5">
    <source>
        <dbReference type="ARBA" id="ARBA00022475"/>
    </source>
</evidence>
<dbReference type="InterPro" id="IPR003593">
    <property type="entry name" value="AAA+_ATPase"/>
</dbReference>
<keyword evidence="7" id="KW-0547">Nucleotide-binding</keyword>
<proteinExistence type="inferred from homology"/>
<evidence type="ECO:0000256" key="4">
    <source>
        <dbReference type="ARBA" id="ARBA00022448"/>
    </source>
</evidence>
<dbReference type="STRING" id="36870.gene:10368708"/>
<dbReference type="OrthoDB" id="9806127at2"/>
<evidence type="ECO:0000256" key="14">
    <source>
        <dbReference type="SAM" id="Phobius"/>
    </source>
</evidence>
<dbReference type="PROSITE" id="PS00211">
    <property type="entry name" value="ABC_TRANSPORTER_1"/>
    <property type="match status" value="1"/>
</dbReference>
<keyword evidence="11 14" id="KW-0472">Membrane</keyword>
<evidence type="ECO:0000256" key="11">
    <source>
        <dbReference type="ARBA" id="ARBA00023136"/>
    </source>
</evidence>
<dbReference type="Pfam" id="PF00664">
    <property type="entry name" value="ABC_membrane"/>
    <property type="match status" value="1"/>
</dbReference>
<feature type="transmembrane region" description="Helical" evidence="14">
    <location>
        <begin position="247"/>
        <end position="268"/>
    </location>
</feature>
<keyword evidence="8" id="KW-0067">ATP-binding</keyword>
<name>Q8D2Y2_WIGBR</name>
<dbReference type="InterPro" id="IPR003439">
    <property type="entry name" value="ABC_transporter-like_ATP-bd"/>
</dbReference>
<dbReference type="Gene3D" id="3.40.50.300">
    <property type="entry name" value="P-loop containing nucleotide triphosphate hydrolases"/>
    <property type="match status" value="1"/>
</dbReference>
<evidence type="ECO:0000256" key="10">
    <source>
        <dbReference type="ARBA" id="ARBA00022989"/>
    </source>
</evidence>
<keyword evidence="4" id="KW-0813">Transport</keyword>
<comment type="similarity">
    <text evidence="2">Belongs to the ABC transporter superfamily. Drug exporter-2 (TC 3.A.1.117) family.</text>
</comment>
<dbReference type="CDD" id="cd18541">
    <property type="entry name" value="ABC_6TM_TmrB_like"/>
    <property type="match status" value="1"/>
</dbReference>
<feature type="transmembrane region" description="Helical" evidence="14">
    <location>
        <begin position="54"/>
        <end position="73"/>
    </location>
</feature>
<dbReference type="Proteomes" id="UP000000562">
    <property type="component" value="Chromosome"/>
</dbReference>
<evidence type="ECO:0000256" key="9">
    <source>
        <dbReference type="ARBA" id="ARBA00022967"/>
    </source>
</evidence>
<dbReference type="PANTHER" id="PTHR43394">
    <property type="entry name" value="ATP-DEPENDENT PERMEASE MDL1, MITOCHONDRIAL"/>
    <property type="match status" value="1"/>
</dbReference>
<dbReference type="eggNOG" id="COG1132">
    <property type="taxonomic scope" value="Bacteria"/>
</dbReference>
<feature type="transmembrane region" description="Helical" evidence="14">
    <location>
        <begin position="158"/>
        <end position="175"/>
    </location>
</feature>
<evidence type="ECO:0000256" key="8">
    <source>
        <dbReference type="ARBA" id="ARBA00022840"/>
    </source>
</evidence>
<dbReference type="EC" id="7.6.2.2" evidence="3"/>
<evidence type="ECO:0000256" key="13">
    <source>
        <dbReference type="ARBA" id="ARBA00074518"/>
    </source>
</evidence>
<dbReference type="PROSITE" id="PS50929">
    <property type="entry name" value="ABC_TM1F"/>
    <property type="match status" value="1"/>
</dbReference>
<feature type="domain" description="ABC transporter" evidence="15">
    <location>
        <begin position="333"/>
        <end position="569"/>
    </location>
</feature>
<keyword evidence="18" id="KW-1185">Reference proteome</keyword>
<dbReference type="InterPro" id="IPR039421">
    <property type="entry name" value="Type_1_exporter"/>
</dbReference>
<dbReference type="GO" id="GO:0016887">
    <property type="term" value="F:ATP hydrolysis activity"/>
    <property type="evidence" value="ECO:0007669"/>
    <property type="project" value="InterPro"/>
</dbReference>
<dbReference type="FunFam" id="3.40.50.300:FF:000221">
    <property type="entry name" value="Multidrug ABC transporter ATP-binding protein"/>
    <property type="match status" value="1"/>
</dbReference>
<dbReference type="PROSITE" id="PS50893">
    <property type="entry name" value="ABC_TRANSPORTER_2"/>
    <property type="match status" value="1"/>
</dbReference>
<evidence type="ECO:0000256" key="3">
    <source>
        <dbReference type="ARBA" id="ARBA00012191"/>
    </source>
</evidence>